<dbReference type="PANTHER" id="PTHR32552:SF89">
    <property type="entry name" value="CATECHOLATE SIDEROPHORE RECEPTOR FIU"/>
    <property type="match status" value="1"/>
</dbReference>
<proteinExistence type="inferred from homology"/>
<reference evidence="22" key="1">
    <citation type="journal article" date="2019" name="Int. J. Syst. Evol. Microbiol.">
        <title>The Global Catalogue of Microorganisms (GCM) 10K type strain sequencing project: providing services to taxonomists for standard genome sequencing and annotation.</title>
        <authorList>
            <consortium name="The Broad Institute Genomics Platform"/>
            <consortium name="The Broad Institute Genome Sequencing Center for Infectious Disease"/>
            <person name="Wu L."/>
            <person name="Ma J."/>
        </authorList>
    </citation>
    <scope>NUCLEOTIDE SEQUENCE [LARGE SCALE GENOMIC DNA]</scope>
    <source>
        <strain evidence="22">KCTC 42182</strain>
    </source>
</reference>
<dbReference type="Gene3D" id="2.170.130.10">
    <property type="entry name" value="TonB-dependent receptor, plug domain"/>
    <property type="match status" value="1"/>
</dbReference>
<keyword evidence="12 21" id="KW-0675">Receptor</keyword>
<dbReference type="InterPro" id="IPR039426">
    <property type="entry name" value="TonB-dep_rcpt-like"/>
</dbReference>
<evidence type="ECO:0000259" key="19">
    <source>
        <dbReference type="Pfam" id="PF00593"/>
    </source>
</evidence>
<comment type="caution">
    <text evidence="21">The sequence shown here is derived from an EMBL/GenBank/DDBJ whole genome shotgun (WGS) entry which is preliminary data.</text>
</comment>
<dbReference type="InterPro" id="IPR010917">
    <property type="entry name" value="TonB_rcpt_CS"/>
</dbReference>
<keyword evidence="22" id="KW-1185">Reference proteome</keyword>
<evidence type="ECO:0000256" key="2">
    <source>
        <dbReference type="ARBA" id="ARBA00009810"/>
    </source>
</evidence>
<evidence type="ECO:0000256" key="9">
    <source>
        <dbReference type="ARBA" id="ARBA00023065"/>
    </source>
</evidence>
<keyword evidence="8" id="KW-0408">Iron</keyword>
<keyword evidence="9" id="KW-0406">Ion transport</keyword>
<dbReference type="PANTHER" id="PTHR32552">
    <property type="entry name" value="FERRICHROME IRON RECEPTOR-RELATED"/>
    <property type="match status" value="1"/>
</dbReference>
<evidence type="ECO:0000256" key="5">
    <source>
        <dbReference type="ARBA" id="ARBA00022496"/>
    </source>
</evidence>
<keyword evidence="3 14" id="KW-0813">Transport</keyword>
<sequence length="738" mass="78823">MTVTSTEPSITLLPTVGRLRLPRVRPAMLASAVALGAASAALPAVAQQTTGDQPATLPAISVEGQKPGAAASEGYKASESASPKFTAPLLDTPKTVTVITKELMEDHGATSLTEVYRTTPGISLGAGEGGTAIGDRPFIRGYDSTSSTYIDGIRDTGSQSRDIFDVEQVEIIKGPSSTFGGRGSTGGAINLITKSAKSEDFNAGSVTLGTDLTKRATVDINRVIDANTAFRINAMAHDADVAGRDEVDITKFGFAPTISLGMQKPTRLTLSYYHFQSEDLPDYGIPIDPSTGKPIDVDRDNFYGSTDRDYRKTYYDGVTAQVEHDLTDSVLLRNSTRYSYAENRYIVTEPRVTTANLAAGTVTLSPKSRNADTETITNQTDLQSEFNALGFGHTLITGIEISREQTKNRAYAFSPTSTTGSLYDPDSGVSGLAVSTSPNFANTTIDTKAIYAIDTIALASQWDLNIGLRLDDYSTDSVGRNNSGAFDLTNNSRFLNPQVGLVYKPLPNGSIYVAYSTSSNPSGGSAGEGGGDGSLGVTNATLDPEENKSYELGTKWELANGKLLVNGAAFRTDKTNAAVPGVSNTVDQLPVGKERVDGFEIGLSGAITQAWKVFGGYTFLKSEILDDGPNASNDGKEFPNIAPHNFTLWSTYDIDSDWTIGGGTVYMARRFSNTTNTVELPSYWRFDAMAAYKITRDVNVQLNLQNLLDKTYYDAPRGGNAAIVAPGRTALLTANFKF</sequence>
<evidence type="ECO:0000256" key="1">
    <source>
        <dbReference type="ARBA" id="ARBA00004571"/>
    </source>
</evidence>
<comment type="subcellular location">
    <subcellularLocation>
        <location evidence="1 14">Cell outer membrane</location>
        <topology evidence="1 14">Multi-pass membrane protein</topology>
    </subcellularLocation>
</comment>
<evidence type="ECO:0000256" key="18">
    <source>
        <dbReference type="SAM" id="SignalP"/>
    </source>
</evidence>
<evidence type="ECO:0000256" key="17">
    <source>
        <dbReference type="SAM" id="MobiDB-lite"/>
    </source>
</evidence>
<accession>A0ABV7VDT3</accession>
<evidence type="ECO:0000313" key="21">
    <source>
        <dbReference type="EMBL" id="MFC3675203.1"/>
    </source>
</evidence>
<feature type="domain" description="TonB-dependent receptor plug" evidence="20">
    <location>
        <begin position="89"/>
        <end position="188"/>
    </location>
</feature>
<dbReference type="PROSITE" id="PS52016">
    <property type="entry name" value="TONB_DEPENDENT_REC_3"/>
    <property type="match status" value="1"/>
</dbReference>
<dbReference type="Pfam" id="PF00593">
    <property type="entry name" value="TonB_dep_Rec_b-barrel"/>
    <property type="match status" value="1"/>
</dbReference>
<name>A0ABV7VDT3_9PROT</name>
<evidence type="ECO:0000259" key="20">
    <source>
        <dbReference type="Pfam" id="PF07715"/>
    </source>
</evidence>
<dbReference type="InterPro" id="IPR036942">
    <property type="entry name" value="Beta-barrel_TonB_sf"/>
</dbReference>
<keyword evidence="7 18" id="KW-0732">Signal</keyword>
<dbReference type="PROSITE" id="PS01156">
    <property type="entry name" value="TONB_DEPENDENT_REC_2"/>
    <property type="match status" value="1"/>
</dbReference>
<evidence type="ECO:0000256" key="8">
    <source>
        <dbReference type="ARBA" id="ARBA00023004"/>
    </source>
</evidence>
<dbReference type="Proteomes" id="UP001595711">
    <property type="component" value="Unassembled WGS sequence"/>
</dbReference>
<keyword evidence="13 14" id="KW-0998">Cell outer membrane</keyword>
<keyword evidence="6 14" id="KW-0812">Transmembrane</keyword>
<feature type="chain" id="PRO_5045416484" evidence="18">
    <location>
        <begin position="47"/>
        <end position="738"/>
    </location>
</feature>
<feature type="signal peptide" evidence="18">
    <location>
        <begin position="1"/>
        <end position="46"/>
    </location>
</feature>
<protein>
    <submittedName>
        <fullName evidence="21">TonB-dependent receptor</fullName>
    </submittedName>
</protein>
<keyword evidence="4 14" id="KW-1134">Transmembrane beta strand</keyword>
<evidence type="ECO:0000256" key="10">
    <source>
        <dbReference type="ARBA" id="ARBA00023077"/>
    </source>
</evidence>
<dbReference type="Gene3D" id="2.40.170.20">
    <property type="entry name" value="TonB-dependent receptor, beta-barrel domain"/>
    <property type="match status" value="1"/>
</dbReference>
<dbReference type="InterPro" id="IPR037066">
    <property type="entry name" value="Plug_dom_sf"/>
</dbReference>
<comment type="similarity">
    <text evidence="2 14 16">Belongs to the TonB-dependent receptor family.</text>
</comment>
<dbReference type="RefSeq" id="WP_379723327.1">
    <property type="nucleotide sequence ID" value="NZ_JBHRYJ010000001.1"/>
</dbReference>
<feature type="short sequence motif" description="TonB C-terminal box" evidence="15">
    <location>
        <begin position="721"/>
        <end position="738"/>
    </location>
</feature>
<feature type="compositionally biased region" description="Gly residues" evidence="17">
    <location>
        <begin position="524"/>
        <end position="534"/>
    </location>
</feature>
<organism evidence="21 22">
    <name type="scientific">Ferrovibrio xuzhouensis</name>
    <dbReference type="NCBI Taxonomy" id="1576914"/>
    <lineage>
        <taxon>Bacteria</taxon>
        <taxon>Pseudomonadati</taxon>
        <taxon>Pseudomonadota</taxon>
        <taxon>Alphaproteobacteria</taxon>
        <taxon>Rhodospirillales</taxon>
        <taxon>Rhodospirillaceae</taxon>
        <taxon>Ferrovibrio</taxon>
    </lineage>
</organism>
<keyword evidence="10 16" id="KW-0798">TonB box</keyword>
<dbReference type="CDD" id="cd01347">
    <property type="entry name" value="ligand_gated_channel"/>
    <property type="match status" value="1"/>
</dbReference>
<feature type="domain" description="TonB-dependent receptor-like beta-barrel" evidence="19">
    <location>
        <begin position="266"/>
        <end position="707"/>
    </location>
</feature>
<evidence type="ECO:0000256" key="4">
    <source>
        <dbReference type="ARBA" id="ARBA00022452"/>
    </source>
</evidence>
<gene>
    <name evidence="21" type="ORF">ACFOOQ_06595</name>
</gene>
<dbReference type="SUPFAM" id="SSF56935">
    <property type="entry name" value="Porins"/>
    <property type="match status" value="1"/>
</dbReference>
<dbReference type="Pfam" id="PF07715">
    <property type="entry name" value="Plug"/>
    <property type="match status" value="1"/>
</dbReference>
<evidence type="ECO:0000256" key="7">
    <source>
        <dbReference type="ARBA" id="ARBA00022729"/>
    </source>
</evidence>
<dbReference type="InterPro" id="IPR012910">
    <property type="entry name" value="Plug_dom"/>
</dbReference>
<dbReference type="InterPro" id="IPR010105">
    <property type="entry name" value="TonB_sidphr_rcpt"/>
</dbReference>
<keyword evidence="5" id="KW-0410">Iron transport</keyword>
<evidence type="ECO:0000256" key="12">
    <source>
        <dbReference type="ARBA" id="ARBA00023170"/>
    </source>
</evidence>
<keyword evidence="11 14" id="KW-0472">Membrane</keyword>
<evidence type="ECO:0000256" key="6">
    <source>
        <dbReference type="ARBA" id="ARBA00022692"/>
    </source>
</evidence>
<evidence type="ECO:0000256" key="16">
    <source>
        <dbReference type="RuleBase" id="RU003357"/>
    </source>
</evidence>
<feature type="region of interest" description="Disordered" evidence="17">
    <location>
        <begin position="522"/>
        <end position="541"/>
    </location>
</feature>
<dbReference type="EMBL" id="JBHRYJ010000001">
    <property type="protein sequence ID" value="MFC3675203.1"/>
    <property type="molecule type" value="Genomic_DNA"/>
</dbReference>
<dbReference type="NCBIfam" id="TIGR01783">
    <property type="entry name" value="TonB-siderophor"/>
    <property type="match status" value="1"/>
</dbReference>
<evidence type="ECO:0000256" key="14">
    <source>
        <dbReference type="PROSITE-ProRule" id="PRU01360"/>
    </source>
</evidence>
<evidence type="ECO:0000256" key="11">
    <source>
        <dbReference type="ARBA" id="ARBA00023136"/>
    </source>
</evidence>
<evidence type="ECO:0000256" key="15">
    <source>
        <dbReference type="PROSITE-ProRule" id="PRU10144"/>
    </source>
</evidence>
<evidence type="ECO:0000256" key="13">
    <source>
        <dbReference type="ARBA" id="ARBA00023237"/>
    </source>
</evidence>
<evidence type="ECO:0000313" key="22">
    <source>
        <dbReference type="Proteomes" id="UP001595711"/>
    </source>
</evidence>
<evidence type="ECO:0000256" key="3">
    <source>
        <dbReference type="ARBA" id="ARBA00022448"/>
    </source>
</evidence>
<dbReference type="InterPro" id="IPR000531">
    <property type="entry name" value="Beta-barrel_TonB"/>
</dbReference>